<keyword evidence="2" id="KW-1185">Reference proteome</keyword>
<gene>
    <name evidence="1" type="ORF">WCD74_14255</name>
</gene>
<accession>A0ABU8MNU9</accession>
<reference evidence="1 2" key="1">
    <citation type="submission" date="2024-03" db="EMBL/GenBank/DDBJ databases">
        <title>Actinomycetospora sp. OC33-EN08, a novel actinomycete isolated from wild orchid (Aerides multiflora).</title>
        <authorList>
            <person name="Suriyachadkun C."/>
        </authorList>
    </citation>
    <scope>NUCLEOTIDE SEQUENCE [LARGE SCALE GENOMIC DNA]</scope>
    <source>
        <strain evidence="1 2">OC33-EN08</strain>
    </source>
</reference>
<proteinExistence type="predicted"/>
<dbReference type="RefSeq" id="WP_337695513.1">
    <property type="nucleotide sequence ID" value="NZ_JBBEGN010000006.1"/>
</dbReference>
<dbReference type="Proteomes" id="UP001385809">
    <property type="component" value="Unassembled WGS sequence"/>
</dbReference>
<organism evidence="1 2">
    <name type="scientific">Actinomycetospora aurantiaca</name>
    <dbReference type="NCBI Taxonomy" id="3129233"/>
    <lineage>
        <taxon>Bacteria</taxon>
        <taxon>Bacillati</taxon>
        <taxon>Actinomycetota</taxon>
        <taxon>Actinomycetes</taxon>
        <taxon>Pseudonocardiales</taxon>
        <taxon>Pseudonocardiaceae</taxon>
        <taxon>Actinomycetospora</taxon>
    </lineage>
</organism>
<sequence length="272" mass="29780">MGDRRAAAQAFPLPAGIDWRAVGDSDADSVELKMLLAADGVPVPVEPSRRRGARRVYLLDTPDLAVCRAGVHLRVRRRGTRRDELVVRVRDCGRVNGRRGPREARVELDLLPGSLLRTTQLRGVVDPATAAACLDDGAPLGDLLSDGQRRWLCSLLPDDVPEDVLDDLVLHGPLTTHRWRVPRAGFAVGRAFLEHCRYPSGRELRELSVKCRPPDAPRAAVALAGFLADHRIEPAAGHRTKTALWIEEIRGAADATDATDPDRPLGDRRHAS</sequence>
<evidence type="ECO:0008006" key="3">
    <source>
        <dbReference type="Google" id="ProtNLM"/>
    </source>
</evidence>
<dbReference type="EMBL" id="JBBEGN010000006">
    <property type="protein sequence ID" value="MEJ2868931.1"/>
    <property type="molecule type" value="Genomic_DNA"/>
</dbReference>
<dbReference type="Gene3D" id="2.40.320.10">
    <property type="entry name" value="Hypothetical Protein Pfu-838710-001"/>
    <property type="match status" value="1"/>
</dbReference>
<protein>
    <recommendedName>
        <fullName evidence="3">CYTH domain-containing protein</fullName>
    </recommendedName>
</protein>
<evidence type="ECO:0000313" key="2">
    <source>
        <dbReference type="Proteomes" id="UP001385809"/>
    </source>
</evidence>
<evidence type="ECO:0000313" key="1">
    <source>
        <dbReference type="EMBL" id="MEJ2868931.1"/>
    </source>
</evidence>
<name>A0ABU8MNU9_9PSEU</name>
<comment type="caution">
    <text evidence="1">The sequence shown here is derived from an EMBL/GenBank/DDBJ whole genome shotgun (WGS) entry which is preliminary data.</text>
</comment>